<sequence>MKKVLGQSSTSTSSKTTTTSSSSLSVSGDKIAPELKHVNELFIHLSKLTDISQGNLTQMGVQSKNYLNPQDSDNLPQPSVYISKLNLLEKLGKVCINNIDEIKKTRLLIKSQLDTLSNLIIDGTKTDDSKIGVINEKLSKLTEIRDELTDTTTTSTTNNSTFNVDDDNDDVNNDEDDMPAYDAASDSESDDDDDDNNTSRKRKMSQTPSGGSTPSKKVAFSEDIRVYDQPDDKQSSDDQQSQTNDNEEAEGEQQSDVFSLLSKLAD</sequence>
<dbReference type="STRING" id="1245528.M3HNZ7"/>
<feature type="region of interest" description="Disordered" evidence="1">
    <location>
        <begin position="1"/>
        <end position="27"/>
    </location>
</feature>
<evidence type="ECO:0000313" key="2">
    <source>
        <dbReference type="EMBL" id="EMG49192.1"/>
    </source>
</evidence>
<feature type="compositionally biased region" description="Acidic residues" evidence="1">
    <location>
        <begin position="164"/>
        <end position="196"/>
    </location>
</feature>
<organism evidence="2 3">
    <name type="scientific">Candida maltosa (strain Xu316)</name>
    <name type="common">Yeast</name>
    <dbReference type="NCBI Taxonomy" id="1245528"/>
    <lineage>
        <taxon>Eukaryota</taxon>
        <taxon>Fungi</taxon>
        <taxon>Dikarya</taxon>
        <taxon>Ascomycota</taxon>
        <taxon>Saccharomycotina</taxon>
        <taxon>Pichiomycetes</taxon>
        <taxon>Debaryomycetaceae</taxon>
        <taxon>Candida/Lodderomyces clade</taxon>
        <taxon>Candida</taxon>
    </lineage>
</organism>
<evidence type="ECO:0000256" key="1">
    <source>
        <dbReference type="SAM" id="MobiDB-lite"/>
    </source>
</evidence>
<accession>M3HNZ7</accession>
<feature type="compositionally biased region" description="Low complexity" evidence="1">
    <location>
        <begin position="151"/>
        <end position="163"/>
    </location>
</feature>
<reference evidence="2 3" key="1">
    <citation type="submission" date="2013-02" db="EMBL/GenBank/DDBJ databases">
        <title>Genome sequence of Candida maltosa Xu316, a potential industrial strain for xylitol and ethanol production.</title>
        <authorList>
            <person name="Yu J."/>
            <person name="Wang Q."/>
            <person name="Geng X."/>
            <person name="Bao W."/>
            <person name="He P."/>
            <person name="Cai J."/>
        </authorList>
    </citation>
    <scope>NUCLEOTIDE SEQUENCE [LARGE SCALE GENOMIC DNA]</scope>
    <source>
        <strain evidence="3">Xu316</strain>
    </source>
</reference>
<feature type="compositionally biased region" description="Low complexity" evidence="1">
    <location>
        <begin position="8"/>
        <end position="27"/>
    </location>
</feature>
<dbReference type="OrthoDB" id="10069473at2759"/>
<dbReference type="EMBL" id="AOGT01000785">
    <property type="protein sequence ID" value="EMG49192.1"/>
    <property type="molecule type" value="Genomic_DNA"/>
</dbReference>
<dbReference type="HOGENOM" id="CLU_1045852_0_0_1"/>
<proteinExistence type="predicted"/>
<protein>
    <submittedName>
        <fullName evidence="2">Regulator of Ty1 transposition protein, putative</fullName>
    </submittedName>
</protein>
<feature type="compositionally biased region" description="Polar residues" evidence="1">
    <location>
        <begin position="205"/>
        <end position="215"/>
    </location>
</feature>
<dbReference type="AlphaFoldDB" id="M3HNZ7"/>
<name>M3HNZ7_CANMX</name>
<evidence type="ECO:0000313" key="3">
    <source>
        <dbReference type="Proteomes" id="UP000011777"/>
    </source>
</evidence>
<gene>
    <name evidence="2" type="ORF">G210_0099</name>
</gene>
<dbReference type="Proteomes" id="UP000011777">
    <property type="component" value="Unassembled WGS sequence"/>
</dbReference>
<feature type="region of interest" description="Disordered" evidence="1">
    <location>
        <begin position="151"/>
        <end position="266"/>
    </location>
</feature>
<comment type="caution">
    <text evidence="2">The sequence shown here is derived from an EMBL/GenBank/DDBJ whole genome shotgun (WGS) entry which is preliminary data.</text>
</comment>
<keyword evidence="3" id="KW-1185">Reference proteome</keyword>
<feature type="compositionally biased region" description="Basic and acidic residues" evidence="1">
    <location>
        <begin position="219"/>
        <end position="236"/>
    </location>
</feature>
<dbReference type="eggNOG" id="KOG2669">
    <property type="taxonomic scope" value="Eukaryota"/>
</dbReference>